<dbReference type="GO" id="GO:1901137">
    <property type="term" value="P:carbohydrate derivative biosynthetic process"/>
    <property type="evidence" value="ECO:0007669"/>
    <property type="project" value="UniProtKB-ARBA"/>
</dbReference>
<feature type="domain" description="Glycosyltransferase subfamily 4-like N-terminal" evidence="5">
    <location>
        <begin position="27"/>
        <end position="182"/>
    </location>
</feature>
<keyword evidence="7" id="KW-1185">Reference proteome</keyword>
<evidence type="ECO:0000259" key="4">
    <source>
        <dbReference type="Pfam" id="PF00534"/>
    </source>
</evidence>
<dbReference type="InterPro" id="IPR050194">
    <property type="entry name" value="Glycosyltransferase_grp1"/>
</dbReference>
<dbReference type="InterPro" id="IPR028098">
    <property type="entry name" value="Glyco_trans_4-like_N"/>
</dbReference>
<dbReference type="RefSeq" id="WP_135974268.1">
    <property type="nucleotide sequence ID" value="NZ_CP039291.1"/>
</dbReference>
<evidence type="ECO:0000259" key="5">
    <source>
        <dbReference type="Pfam" id="PF13439"/>
    </source>
</evidence>
<gene>
    <name evidence="6" type="ORF">E5225_14250</name>
</gene>
<dbReference type="Proteomes" id="UP000296469">
    <property type="component" value="Chromosome"/>
</dbReference>
<dbReference type="Gene3D" id="3.40.50.2000">
    <property type="entry name" value="Glycogen Phosphorylase B"/>
    <property type="match status" value="2"/>
</dbReference>
<proteinExistence type="predicted"/>
<keyword evidence="2" id="KW-0328">Glycosyltransferase</keyword>
<evidence type="ECO:0000256" key="1">
    <source>
        <dbReference type="ARBA" id="ARBA00021292"/>
    </source>
</evidence>
<evidence type="ECO:0000313" key="7">
    <source>
        <dbReference type="Proteomes" id="UP000296469"/>
    </source>
</evidence>
<dbReference type="EMBL" id="CP039291">
    <property type="protein sequence ID" value="QCB94543.1"/>
    <property type="molecule type" value="Genomic_DNA"/>
</dbReference>
<dbReference type="PANTHER" id="PTHR45947:SF3">
    <property type="entry name" value="SULFOQUINOVOSYL TRANSFERASE SQD2"/>
    <property type="match status" value="1"/>
</dbReference>
<dbReference type="AlphaFoldDB" id="A0A4P7SPB4"/>
<dbReference type="Pfam" id="PF13439">
    <property type="entry name" value="Glyco_transf_4"/>
    <property type="match status" value="1"/>
</dbReference>
<dbReference type="InterPro" id="IPR001296">
    <property type="entry name" value="Glyco_trans_1"/>
</dbReference>
<dbReference type="Pfam" id="PF00534">
    <property type="entry name" value="Glycos_transf_1"/>
    <property type="match status" value="1"/>
</dbReference>
<protein>
    <recommendedName>
        <fullName evidence="1">D-inositol 3-phosphate glycosyltransferase</fullName>
    </recommendedName>
</protein>
<evidence type="ECO:0000256" key="3">
    <source>
        <dbReference type="ARBA" id="ARBA00022679"/>
    </source>
</evidence>
<organism evidence="6 7">
    <name type="scientific">Cellulomonas shaoxiangyii</name>
    <dbReference type="NCBI Taxonomy" id="2566013"/>
    <lineage>
        <taxon>Bacteria</taxon>
        <taxon>Bacillati</taxon>
        <taxon>Actinomycetota</taxon>
        <taxon>Actinomycetes</taxon>
        <taxon>Micrococcales</taxon>
        <taxon>Cellulomonadaceae</taxon>
        <taxon>Cellulomonas</taxon>
    </lineage>
</organism>
<sequence length="398" mass="42209">MTKDGSQPPTTGDLVVVLAKGYPPTTGGVEKYSGEVAAAYLAVGYEVAVLTQTTGSRGWTTRRANGRPYTLWNAGSGGQALTFLRMLGEARRLVRRRPVARVHATTWRVALVAALVMGRATKAVTVHGREVMNVPAFLRPAMRWVLGGADVVVAVSEATRAAARAELGPSVDGPRWKVSYNGLSFLSSDDVLTVRPEGPVRILSLSRLVPRKNVQGSLAALAVLREEGVDAFEMNVAGTGPMREELEALAQTLGLADKVHFLGYVPDEELPRLYQRADVFLHPHTHVGEGRDFEGFGLVIADAMSFGCAVISGDAGGPREVVDHASTGLLVDGHDSAALVAALRSVIVDQGLRRSLGDKAREVAPRRFTWSGHIRPVVDAFDGDGSNAGAVAPGAPRG</sequence>
<dbReference type="PANTHER" id="PTHR45947">
    <property type="entry name" value="SULFOQUINOVOSYL TRANSFERASE SQD2"/>
    <property type="match status" value="1"/>
</dbReference>
<evidence type="ECO:0000313" key="6">
    <source>
        <dbReference type="EMBL" id="QCB94543.1"/>
    </source>
</evidence>
<accession>A0A4P7SPB4</accession>
<dbReference type="OrthoDB" id="9802525at2"/>
<name>A0A4P7SPB4_9CELL</name>
<dbReference type="KEGG" id="celz:E5225_14250"/>
<dbReference type="SUPFAM" id="SSF53756">
    <property type="entry name" value="UDP-Glycosyltransferase/glycogen phosphorylase"/>
    <property type="match status" value="1"/>
</dbReference>
<reference evidence="6 7" key="1">
    <citation type="submission" date="2019-04" db="EMBL/GenBank/DDBJ databases">
        <title>Isolation and identification of Cellulomonas shaoxiangyii sp. Nov. isolated from feces of the Tibetan antelopes (Pantholops hodgsonii) in the Qinghai-Tibet plateau of China.</title>
        <authorList>
            <person name="Tian Z."/>
        </authorList>
    </citation>
    <scope>NUCLEOTIDE SEQUENCE [LARGE SCALE GENOMIC DNA]</scope>
    <source>
        <strain evidence="6 7">Z28</strain>
    </source>
</reference>
<dbReference type="GO" id="GO:0016757">
    <property type="term" value="F:glycosyltransferase activity"/>
    <property type="evidence" value="ECO:0007669"/>
    <property type="project" value="UniProtKB-KW"/>
</dbReference>
<evidence type="ECO:0000256" key="2">
    <source>
        <dbReference type="ARBA" id="ARBA00022676"/>
    </source>
</evidence>
<keyword evidence="3 6" id="KW-0808">Transferase</keyword>
<dbReference type="CDD" id="cd03801">
    <property type="entry name" value="GT4_PimA-like"/>
    <property type="match status" value="1"/>
</dbReference>
<feature type="domain" description="Glycosyl transferase family 1" evidence="4">
    <location>
        <begin position="195"/>
        <end position="362"/>
    </location>
</feature>